<name>A0A3B7MED0_9BACT</name>
<evidence type="ECO:0000313" key="2">
    <source>
        <dbReference type="Proteomes" id="UP000263900"/>
    </source>
</evidence>
<accession>A0A3B7MED0</accession>
<sequence>MNTFVFFKLPGHTANVSVFAYVEYPSAGTIEKRPGGLFICDNGGSRQCLGSGGNEEDVTGKGLFKSCAPGPADNEDAALLNPYHNAGSTGNEIILHANTFKN</sequence>
<organism evidence="1 2">
    <name type="scientific">Paraflavitalea soli</name>
    <dbReference type="NCBI Taxonomy" id="2315862"/>
    <lineage>
        <taxon>Bacteria</taxon>
        <taxon>Pseudomonadati</taxon>
        <taxon>Bacteroidota</taxon>
        <taxon>Chitinophagia</taxon>
        <taxon>Chitinophagales</taxon>
        <taxon>Chitinophagaceae</taxon>
        <taxon>Paraflavitalea</taxon>
    </lineage>
</organism>
<gene>
    <name evidence="1" type="ORF">D3H65_01340</name>
</gene>
<dbReference type="Proteomes" id="UP000263900">
    <property type="component" value="Chromosome"/>
</dbReference>
<reference evidence="1 2" key="1">
    <citation type="submission" date="2018-09" db="EMBL/GenBank/DDBJ databases">
        <title>Genome sequencing of strain 6GH32-13.</title>
        <authorList>
            <person name="Weon H.-Y."/>
            <person name="Heo J."/>
            <person name="Kwon S.-W."/>
        </authorList>
    </citation>
    <scope>NUCLEOTIDE SEQUENCE [LARGE SCALE GENOMIC DNA]</scope>
    <source>
        <strain evidence="1 2">5GH32-13</strain>
    </source>
</reference>
<evidence type="ECO:0000313" key="1">
    <source>
        <dbReference type="EMBL" id="AXY72698.1"/>
    </source>
</evidence>
<protein>
    <submittedName>
        <fullName evidence="1">Uncharacterized protein</fullName>
    </submittedName>
</protein>
<dbReference type="KEGG" id="pseg:D3H65_01340"/>
<keyword evidence="2" id="KW-1185">Reference proteome</keyword>
<dbReference type="RefSeq" id="WP_119048536.1">
    <property type="nucleotide sequence ID" value="NZ_CP032157.1"/>
</dbReference>
<dbReference type="AlphaFoldDB" id="A0A3B7MED0"/>
<dbReference type="EMBL" id="CP032157">
    <property type="protein sequence ID" value="AXY72698.1"/>
    <property type="molecule type" value="Genomic_DNA"/>
</dbReference>
<proteinExistence type="predicted"/>